<reference evidence="1 2" key="1">
    <citation type="submission" date="2017-09" db="EMBL/GenBank/DDBJ databases">
        <title>Depth-based differentiation of microbial function through sediment-hosted aquifers and enrichment of novel symbionts in the deep terrestrial subsurface.</title>
        <authorList>
            <person name="Probst A.J."/>
            <person name="Ladd B."/>
            <person name="Jarett J.K."/>
            <person name="Geller-Mcgrath D.E."/>
            <person name="Sieber C.M."/>
            <person name="Emerson J.B."/>
            <person name="Anantharaman K."/>
            <person name="Thomas B.C."/>
            <person name="Malmstrom R."/>
            <person name="Stieglmeier M."/>
            <person name="Klingl A."/>
            <person name="Woyke T."/>
            <person name="Ryan C.M."/>
            <person name="Banfield J.F."/>
        </authorList>
    </citation>
    <scope>NUCLEOTIDE SEQUENCE [LARGE SCALE GENOMIC DNA]</scope>
    <source>
        <strain evidence="1">CG10_big_fil_rev_8_21_14_0_10_36_16</strain>
    </source>
</reference>
<protein>
    <submittedName>
        <fullName evidence="1">Uncharacterized protein</fullName>
    </submittedName>
</protein>
<dbReference type="AlphaFoldDB" id="A0A2J0Q8I2"/>
<evidence type="ECO:0000313" key="2">
    <source>
        <dbReference type="Proteomes" id="UP000228496"/>
    </source>
</evidence>
<name>A0A2J0Q8I2_9BACT</name>
<organism evidence="1 2">
    <name type="scientific">Candidatus Yanofskybacteria bacterium CG10_big_fil_rev_8_21_14_0_10_36_16</name>
    <dbReference type="NCBI Taxonomy" id="1975096"/>
    <lineage>
        <taxon>Bacteria</taxon>
        <taxon>Candidatus Yanofskyibacteriota</taxon>
    </lineage>
</organism>
<dbReference type="EMBL" id="PCXQ01000001">
    <property type="protein sequence ID" value="PJE51564.1"/>
    <property type="molecule type" value="Genomic_DNA"/>
</dbReference>
<proteinExistence type="predicted"/>
<gene>
    <name evidence="1" type="ORF">COV29_00185</name>
</gene>
<evidence type="ECO:0000313" key="1">
    <source>
        <dbReference type="EMBL" id="PJE51564.1"/>
    </source>
</evidence>
<sequence>MYKYLKDESYYHELYDRLTIKECEEWVNSVNHISSRDKYKKAGSITGAFTEIGLYFKKGERYRNKSETIHKWMERDQDKDDRINNAIEPKGIRCLSCSHLMQVESKDLHTDINDKNDRVLFFFDCSNCNSRRAYWENGQEWEYKNPCPKCHANRTSVHNRKGNIITTAYNCPGCGQKETDTWDLDKREEVDPNFEANRRKYCISDKEGTDYISWTANLKEIAEWMKDHEENKEIYDAVAKIKKLTIVELQNHLNPAIKKAGYSKLDFDKPEAGRDLTVGFSLQDNKPGRQDRSSVYDLRRLLKKTLADTNWRLIADDINYKLGFLAGRLRGVEGEEALKALAEKMLKK</sequence>
<dbReference type="Proteomes" id="UP000228496">
    <property type="component" value="Unassembled WGS sequence"/>
</dbReference>
<accession>A0A2J0Q8I2</accession>
<comment type="caution">
    <text evidence="1">The sequence shown here is derived from an EMBL/GenBank/DDBJ whole genome shotgun (WGS) entry which is preliminary data.</text>
</comment>